<evidence type="ECO:0008006" key="7">
    <source>
        <dbReference type="Google" id="ProtNLM"/>
    </source>
</evidence>
<feature type="domain" description="Centromere/kinetochore protein zw10 C-terminal" evidence="2">
    <location>
        <begin position="465"/>
        <end position="592"/>
    </location>
</feature>
<dbReference type="Proteomes" id="UP000006727">
    <property type="component" value="Chromosome 3"/>
</dbReference>
<dbReference type="Gramene" id="Pp3c3_5560V3.2">
    <property type="protein sequence ID" value="Pp3c3_5560V3.2"/>
    <property type="gene ID" value="Pp3c3_5560"/>
</dbReference>
<evidence type="ECO:0000259" key="1">
    <source>
        <dbReference type="Pfam" id="PF20665"/>
    </source>
</evidence>
<keyword evidence="6" id="KW-1185">Reference proteome</keyword>
<dbReference type="InterPro" id="IPR055148">
    <property type="entry name" value="ZW10_C_2"/>
</dbReference>
<dbReference type="PANTHER" id="PTHR12205:SF0">
    <property type="entry name" value="CENTROMERE_KINETOCHORE PROTEIN ZW10 HOMOLOG"/>
    <property type="match status" value="1"/>
</dbReference>
<dbReference type="OrthoDB" id="534815at2759"/>
<dbReference type="Gramene" id="Pp3c3_5560V3.1">
    <property type="protein sequence ID" value="Pp3c3_5560V3.1"/>
    <property type="gene ID" value="Pp3c3_5560"/>
</dbReference>
<dbReference type="EnsemblPlants" id="Pp3c3_5560V3.1">
    <property type="protein sequence ID" value="Pp3c3_5560V3.1"/>
    <property type="gene ID" value="Pp3c3_5560"/>
</dbReference>
<dbReference type="AlphaFoldDB" id="A0A2K1KTF2"/>
<protein>
    <recommendedName>
        <fullName evidence="7">Centromere/kinetochore protein zw10-like protein</fullName>
    </recommendedName>
</protein>
<dbReference type="GeneID" id="112280088"/>
<dbReference type="Gene3D" id="1.10.357.150">
    <property type="match status" value="1"/>
</dbReference>
<accession>A0A2K1KTF2</accession>
<evidence type="ECO:0000259" key="3">
    <source>
        <dbReference type="Pfam" id="PF22766"/>
    </source>
</evidence>
<gene>
    <name evidence="5" type="primary">LOC112280088</name>
    <name evidence="4" type="ORF">PHYPA_004044</name>
</gene>
<dbReference type="Pfam" id="PF20665">
    <property type="entry name" value="Zw10_middle"/>
    <property type="match status" value="1"/>
</dbReference>
<evidence type="ECO:0000313" key="5">
    <source>
        <dbReference type="EnsemblPlants" id="Pp3c3_5560V3.1"/>
    </source>
</evidence>
<dbReference type="FunCoup" id="A0A2K1KTF2">
    <property type="interactions" value="4187"/>
</dbReference>
<dbReference type="RefSeq" id="XP_024370882.1">
    <property type="nucleotide sequence ID" value="XM_024515114.2"/>
</dbReference>
<dbReference type="EnsemblPlants" id="Pp3c3_5560V3.2">
    <property type="protein sequence ID" value="Pp3c3_5560V3.2"/>
    <property type="gene ID" value="Pp3c3_5560"/>
</dbReference>
<dbReference type="Pfam" id="PF20666">
    <property type="entry name" value="ZW10_C"/>
    <property type="match status" value="1"/>
</dbReference>
<sequence>MAESTGHAEFDLREFVATSLGSRIDDSAPLSASDLRLLLSKLHGRSDQLKIRLRKIVAENHDQFNSIVKDAHGAAAGVEALAEDVEKVVDALEEDRKGEPPFDVGICRLAATAEELWEEQEERKEYIGALEFIASVREGLKSAERDFHLGALAESGTKLCRIREQLELPADWTGDRDDKKERQMKEDEVQAFVLLQDEWATCYSKLRNFLEELFAKAVVLNLHGSELCIYSRVSCSDMMAGVNADEVELATILSTMDKVGVLETRLAKTADLLLKHIIDPIVRSPRFAVHVNDMDQEGRAILNWMQSCSKTNGGGYVEMFAKLLEVFKYLRTNLLVDNDGWMVLLGRVIWPELAEAITANCLRKAVPNEISELASFQELAQASAEFETCLGKACLIPDWNETRGDKLRSFSADVEHHFGAKKRNSVMAKARDLLIKFDYRSNLINREEKTIQGVDDSDNISLLQTETCTITLAAKQLLELVHDTLQDACKSSPSIAMELYLGARDALHLHRAIIPVKAMEYLNSIHKAASLCYNDCFYIAHHVLFLHFQYYPALPRNVQKIMSFVDFAPLFRRFGCQILEKQMHLITVKLMEDLDQANGFQYLEQRKRYDTCTNAIGKVIIELEAIRTVWQPILAESVYNLAFGKLVNAVVTRLINEVLAFDDISVEEGEQLRKLMLDAMAGLSTLFASANEDSDEAGGDCAKDSVQRRVPLWRKLLRLTDLLDMSLRPITQSWENGDLPSSGFSADEVQHLIKAIFSETDLRSECLKVIVDSRSK</sequence>
<dbReference type="InterPro" id="IPR048343">
    <property type="entry name" value="ZW10_C"/>
</dbReference>
<feature type="domain" description="ZW10 C-terminal helical" evidence="3">
    <location>
        <begin position="615"/>
        <end position="768"/>
    </location>
</feature>
<reference evidence="5" key="3">
    <citation type="submission" date="2020-12" db="UniProtKB">
        <authorList>
            <consortium name="EnsemblPlants"/>
        </authorList>
    </citation>
    <scope>IDENTIFICATION</scope>
</reference>
<organism evidence="4">
    <name type="scientific">Physcomitrium patens</name>
    <name type="common">Spreading-leaved earth moss</name>
    <name type="synonym">Physcomitrella patens</name>
    <dbReference type="NCBI Taxonomy" id="3218"/>
    <lineage>
        <taxon>Eukaryota</taxon>
        <taxon>Viridiplantae</taxon>
        <taxon>Streptophyta</taxon>
        <taxon>Embryophyta</taxon>
        <taxon>Bryophyta</taxon>
        <taxon>Bryophytina</taxon>
        <taxon>Bryopsida</taxon>
        <taxon>Funariidae</taxon>
        <taxon>Funariales</taxon>
        <taxon>Funariaceae</taxon>
        <taxon>Physcomitrium</taxon>
    </lineage>
</organism>
<dbReference type="InterPro" id="IPR048344">
    <property type="entry name" value="Zw10_middle"/>
</dbReference>
<dbReference type="STRING" id="3218.A0A2K1KTF2"/>
<evidence type="ECO:0000313" key="6">
    <source>
        <dbReference type="Proteomes" id="UP000006727"/>
    </source>
</evidence>
<name>A0A2K1KTF2_PHYPA</name>
<dbReference type="GO" id="GO:0005737">
    <property type="term" value="C:cytoplasm"/>
    <property type="evidence" value="ECO:0007669"/>
    <property type="project" value="GOC"/>
</dbReference>
<evidence type="ECO:0000313" key="4">
    <source>
        <dbReference type="EMBL" id="PNR57051.1"/>
    </source>
</evidence>
<dbReference type="EMBL" id="ABEU02000003">
    <property type="protein sequence ID" value="PNR57051.1"/>
    <property type="molecule type" value="Genomic_DNA"/>
</dbReference>
<feature type="domain" description="Centromere/kinetochore protein zw10 middle" evidence="1">
    <location>
        <begin position="214"/>
        <end position="434"/>
    </location>
</feature>
<dbReference type="GO" id="GO:0007094">
    <property type="term" value="P:mitotic spindle assembly checkpoint signaling"/>
    <property type="evidence" value="ECO:0000318"/>
    <property type="project" value="GO_Central"/>
</dbReference>
<dbReference type="PaxDb" id="3218-PP1S1_781V6.1"/>
<dbReference type="KEGG" id="ppp:112280088"/>
<dbReference type="GO" id="GO:0006888">
    <property type="term" value="P:endoplasmic reticulum to Golgi vesicle-mediated transport"/>
    <property type="evidence" value="ECO:0000318"/>
    <property type="project" value="GO_Central"/>
</dbReference>
<proteinExistence type="predicted"/>
<reference evidence="4 6" key="1">
    <citation type="journal article" date="2008" name="Science">
        <title>The Physcomitrella genome reveals evolutionary insights into the conquest of land by plants.</title>
        <authorList>
            <person name="Rensing S."/>
            <person name="Lang D."/>
            <person name="Zimmer A."/>
            <person name="Terry A."/>
            <person name="Salamov A."/>
            <person name="Shapiro H."/>
            <person name="Nishiyama T."/>
            <person name="Perroud P.-F."/>
            <person name="Lindquist E."/>
            <person name="Kamisugi Y."/>
            <person name="Tanahashi T."/>
            <person name="Sakakibara K."/>
            <person name="Fujita T."/>
            <person name="Oishi K."/>
            <person name="Shin-I T."/>
            <person name="Kuroki Y."/>
            <person name="Toyoda A."/>
            <person name="Suzuki Y."/>
            <person name="Hashimoto A."/>
            <person name="Yamaguchi K."/>
            <person name="Sugano A."/>
            <person name="Kohara Y."/>
            <person name="Fujiyama A."/>
            <person name="Anterola A."/>
            <person name="Aoki S."/>
            <person name="Ashton N."/>
            <person name="Barbazuk W.B."/>
            <person name="Barker E."/>
            <person name="Bennetzen J."/>
            <person name="Bezanilla M."/>
            <person name="Blankenship R."/>
            <person name="Cho S.H."/>
            <person name="Dutcher S."/>
            <person name="Estelle M."/>
            <person name="Fawcett J.A."/>
            <person name="Gundlach H."/>
            <person name="Hanada K."/>
            <person name="Heyl A."/>
            <person name="Hicks K.A."/>
            <person name="Hugh J."/>
            <person name="Lohr M."/>
            <person name="Mayer K."/>
            <person name="Melkozernov A."/>
            <person name="Murata T."/>
            <person name="Nelson D."/>
            <person name="Pils B."/>
            <person name="Prigge M."/>
            <person name="Reiss B."/>
            <person name="Renner T."/>
            <person name="Rombauts S."/>
            <person name="Rushton P."/>
            <person name="Sanderfoot A."/>
            <person name="Schween G."/>
            <person name="Shiu S.-H."/>
            <person name="Stueber K."/>
            <person name="Theodoulou F.L."/>
            <person name="Tu H."/>
            <person name="Van de Peer Y."/>
            <person name="Verrier P.J."/>
            <person name="Waters E."/>
            <person name="Wood A."/>
            <person name="Yang L."/>
            <person name="Cove D."/>
            <person name="Cuming A."/>
            <person name="Hasebe M."/>
            <person name="Lucas S."/>
            <person name="Mishler D.B."/>
            <person name="Reski R."/>
            <person name="Grigoriev I."/>
            <person name="Quatrano R.S."/>
            <person name="Boore J.L."/>
        </authorList>
    </citation>
    <scope>NUCLEOTIDE SEQUENCE [LARGE SCALE GENOMIC DNA]</scope>
    <source>
        <strain evidence="5 6">cv. Gransden 2004</strain>
    </source>
</reference>
<evidence type="ECO:0000259" key="2">
    <source>
        <dbReference type="Pfam" id="PF20666"/>
    </source>
</evidence>
<dbReference type="Pfam" id="PF22766">
    <property type="entry name" value="ZW10_C2"/>
    <property type="match status" value="1"/>
</dbReference>
<dbReference type="PANTHER" id="PTHR12205">
    <property type="entry name" value="CENTROMERE/KINETOCHORE PROTEIN ZW10"/>
    <property type="match status" value="1"/>
</dbReference>
<dbReference type="GO" id="GO:1990423">
    <property type="term" value="C:RZZ complex"/>
    <property type="evidence" value="ECO:0000318"/>
    <property type="project" value="GO_Central"/>
</dbReference>
<dbReference type="InterPro" id="IPR046362">
    <property type="entry name" value="Zw10/DSL1_C_sf"/>
</dbReference>
<reference evidence="4 6" key="2">
    <citation type="journal article" date="2018" name="Plant J.">
        <title>The Physcomitrella patens chromosome-scale assembly reveals moss genome structure and evolution.</title>
        <authorList>
            <person name="Lang D."/>
            <person name="Ullrich K.K."/>
            <person name="Murat F."/>
            <person name="Fuchs J."/>
            <person name="Jenkins J."/>
            <person name="Haas F.B."/>
            <person name="Piednoel M."/>
            <person name="Gundlach H."/>
            <person name="Van Bel M."/>
            <person name="Meyberg R."/>
            <person name="Vives C."/>
            <person name="Morata J."/>
            <person name="Symeonidi A."/>
            <person name="Hiss M."/>
            <person name="Muchero W."/>
            <person name="Kamisugi Y."/>
            <person name="Saleh O."/>
            <person name="Blanc G."/>
            <person name="Decker E.L."/>
            <person name="van Gessel N."/>
            <person name="Grimwood J."/>
            <person name="Hayes R.D."/>
            <person name="Graham S.W."/>
            <person name="Gunter L.E."/>
            <person name="McDaniel S.F."/>
            <person name="Hoernstein S.N.W."/>
            <person name="Larsson A."/>
            <person name="Li F.W."/>
            <person name="Perroud P.F."/>
            <person name="Phillips J."/>
            <person name="Ranjan P."/>
            <person name="Rokshar D.S."/>
            <person name="Rothfels C.J."/>
            <person name="Schneider L."/>
            <person name="Shu S."/>
            <person name="Stevenson D.W."/>
            <person name="Thummler F."/>
            <person name="Tillich M."/>
            <person name="Villarreal Aguilar J.C."/>
            <person name="Widiez T."/>
            <person name="Wong G.K."/>
            <person name="Wymore A."/>
            <person name="Zhang Y."/>
            <person name="Zimmer A.D."/>
            <person name="Quatrano R.S."/>
            <person name="Mayer K.F.X."/>
            <person name="Goodstein D."/>
            <person name="Casacuberta J.M."/>
            <person name="Vandepoele K."/>
            <person name="Reski R."/>
            <person name="Cuming A.C."/>
            <person name="Tuskan G.A."/>
            <person name="Maumus F."/>
            <person name="Salse J."/>
            <person name="Schmutz J."/>
            <person name="Rensing S.A."/>
        </authorList>
    </citation>
    <scope>NUCLEOTIDE SEQUENCE [LARGE SCALE GENOMIC DNA]</scope>
    <source>
        <strain evidence="5 6">cv. Gransden 2004</strain>
    </source>
</reference>